<dbReference type="InterPro" id="IPR006068">
    <property type="entry name" value="ATPase_P-typ_cation-transptr_C"/>
</dbReference>
<feature type="transmembrane region" description="Helical" evidence="10">
    <location>
        <begin position="628"/>
        <end position="646"/>
    </location>
</feature>
<dbReference type="SFLD" id="SFLDF00027">
    <property type="entry name" value="p-type_atpase"/>
    <property type="match status" value="1"/>
</dbReference>
<evidence type="ECO:0000256" key="10">
    <source>
        <dbReference type="SAM" id="Phobius"/>
    </source>
</evidence>
<accession>A0ABQ6MF50</accession>
<dbReference type="Gene3D" id="1.20.1110.10">
    <property type="entry name" value="Calcium-transporting ATPase, transmembrane domain"/>
    <property type="match status" value="3"/>
</dbReference>
<reference evidence="13 14" key="1">
    <citation type="journal article" date="2023" name="Commun. Biol.">
        <title>Genome analysis of Parmales, the sister group of diatoms, reveals the evolutionary specialization of diatoms from phago-mixotrophs to photoautotrophs.</title>
        <authorList>
            <person name="Ban H."/>
            <person name="Sato S."/>
            <person name="Yoshikawa S."/>
            <person name="Yamada K."/>
            <person name="Nakamura Y."/>
            <person name="Ichinomiya M."/>
            <person name="Sato N."/>
            <person name="Blanc-Mathieu R."/>
            <person name="Endo H."/>
            <person name="Kuwata A."/>
            <person name="Ogata H."/>
        </authorList>
    </citation>
    <scope>NUCLEOTIDE SEQUENCE [LARGE SCALE GENOMIC DNA]</scope>
</reference>
<feature type="transmembrane region" description="Helical" evidence="10">
    <location>
        <begin position="983"/>
        <end position="1002"/>
    </location>
</feature>
<evidence type="ECO:0000256" key="3">
    <source>
        <dbReference type="ARBA" id="ARBA00022723"/>
    </source>
</evidence>
<keyword evidence="5" id="KW-0067">ATP-binding</keyword>
<dbReference type="InterPro" id="IPR018303">
    <property type="entry name" value="ATPase_P-typ_P_site"/>
</dbReference>
<dbReference type="SFLD" id="SFLDS00003">
    <property type="entry name" value="Haloacid_Dehalogenase"/>
    <property type="match status" value="1"/>
</dbReference>
<proteinExistence type="predicted"/>
<dbReference type="SUPFAM" id="SSF81660">
    <property type="entry name" value="Metal cation-transporting ATPase, ATP-binding domain N"/>
    <property type="match status" value="1"/>
</dbReference>
<keyword evidence="14" id="KW-1185">Reference proteome</keyword>
<dbReference type="Gene3D" id="2.70.150.10">
    <property type="entry name" value="Calcium-transporting ATPase, cytoplasmic transduction domain A"/>
    <property type="match status" value="1"/>
</dbReference>
<dbReference type="Pfam" id="PF00122">
    <property type="entry name" value="E1-E2_ATPase"/>
    <property type="match status" value="1"/>
</dbReference>
<dbReference type="InterPro" id="IPR008250">
    <property type="entry name" value="ATPase_P-typ_transduc_dom_A_sf"/>
</dbReference>
<dbReference type="EMBL" id="BRYB01002768">
    <property type="protein sequence ID" value="GMI25110.1"/>
    <property type="molecule type" value="Genomic_DNA"/>
</dbReference>
<dbReference type="Proteomes" id="UP001165060">
    <property type="component" value="Unassembled WGS sequence"/>
</dbReference>
<dbReference type="SUPFAM" id="SSF81653">
    <property type="entry name" value="Calcium ATPase, transduction domain A"/>
    <property type="match status" value="1"/>
</dbReference>
<gene>
    <name evidence="13" type="ORF">TeGR_g5451</name>
</gene>
<dbReference type="InterPro" id="IPR023299">
    <property type="entry name" value="ATPase_P-typ_cyto_dom_N"/>
</dbReference>
<evidence type="ECO:0000256" key="6">
    <source>
        <dbReference type="ARBA" id="ARBA00022842"/>
    </source>
</evidence>
<dbReference type="PANTHER" id="PTHR24093">
    <property type="entry name" value="CATION TRANSPORTING ATPASE"/>
    <property type="match status" value="1"/>
</dbReference>
<organism evidence="13 14">
    <name type="scientific">Tetraparma gracilis</name>
    <dbReference type="NCBI Taxonomy" id="2962635"/>
    <lineage>
        <taxon>Eukaryota</taxon>
        <taxon>Sar</taxon>
        <taxon>Stramenopiles</taxon>
        <taxon>Ochrophyta</taxon>
        <taxon>Bolidophyceae</taxon>
        <taxon>Parmales</taxon>
        <taxon>Triparmaceae</taxon>
        <taxon>Tetraparma</taxon>
    </lineage>
</organism>
<dbReference type="InterPro" id="IPR036412">
    <property type="entry name" value="HAD-like_sf"/>
</dbReference>
<evidence type="ECO:0000256" key="8">
    <source>
        <dbReference type="ARBA" id="ARBA00022989"/>
    </source>
</evidence>
<dbReference type="InterPro" id="IPR023214">
    <property type="entry name" value="HAD_sf"/>
</dbReference>
<dbReference type="InterPro" id="IPR023298">
    <property type="entry name" value="ATPase_P-typ_TM_dom_sf"/>
</dbReference>
<keyword evidence="2 10" id="KW-0812">Transmembrane</keyword>
<feature type="domain" description="P-type ATPase A" evidence="11">
    <location>
        <begin position="1"/>
        <end position="75"/>
    </location>
</feature>
<dbReference type="PANTHER" id="PTHR24093:SF369">
    <property type="entry name" value="CALCIUM-TRANSPORTING ATPASE"/>
    <property type="match status" value="1"/>
</dbReference>
<evidence type="ECO:0000256" key="4">
    <source>
        <dbReference type="ARBA" id="ARBA00022741"/>
    </source>
</evidence>
<feature type="transmembrane region" description="Helical" evidence="10">
    <location>
        <begin position="96"/>
        <end position="118"/>
    </location>
</feature>
<evidence type="ECO:0000256" key="9">
    <source>
        <dbReference type="ARBA" id="ARBA00023136"/>
    </source>
</evidence>
<dbReference type="PRINTS" id="PR00119">
    <property type="entry name" value="CATATPASE"/>
</dbReference>
<feature type="domain" description="Cation-transporting P-type ATPase C-terminal" evidence="12">
    <location>
        <begin position="946"/>
        <end position="1034"/>
    </location>
</feature>
<keyword evidence="6" id="KW-0460">Magnesium</keyword>
<dbReference type="Gene3D" id="3.40.1110.10">
    <property type="entry name" value="Calcium-transporting ATPase, cytoplasmic domain N"/>
    <property type="match status" value="1"/>
</dbReference>
<dbReference type="SUPFAM" id="SSF56784">
    <property type="entry name" value="HAD-like"/>
    <property type="match status" value="1"/>
</dbReference>
<evidence type="ECO:0000256" key="1">
    <source>
        <dbReference type="ARBA" id="ARBA00004127"/>
    </source>
</evidence>
<dbReference type="SUPFAM" id="SSF81665">
    <property type="entry name" value="Calcium ATPase, transmembrane domain M"/>
    <property type="match status" value="1"/>
</dbReference>
<dbReference type="Pfam" id="PF13246">
    <property type="entry name" value="Cation_ATPase"/>
    <property type="match status" value="1"/>
</dbReference>
<evidence type="ECO:0000256" key="2">
    <source>
        <dbReference type="ARBA" id="ARBA00022692"/>
    </source>
</evidence>
<keyword evidence="3" id="KW-0479">Metal-binding</keyword>
<dbReference type="InterPro" id="IPR059000">
    <property type="entry name" value="ATPase_P-type_domA"/>
</dbReference>
<dbReference type="Pfam" id="PF00689">
    <property type="entry name" value="Cation_ATPase_C"/>
    <property type="match status" value="2"/>
</dbReference>
<comment type="subcellular location">
    <subcellularLocation>
        <location evidence="1">Endomembrane system</location>
        <topology evidence="1">Multi-pass membrane protein</topology>
    </subcellularLocation>
</comment>
<dbReference type="InterPro" id="IPR044492">
    <property type="entry name" value="P_typ_ATPase_HD_dom"/>
</dbReference>
<feature type="transmembrane region" description="Helical" evidence="10">
    <location>
        <begin position="138"/>
        <end position="161"/>
    </location>
</feature>
<feature type="non-terminal residue" evidence="13">
    <location>
        <position position="1"/>
    </location>
</feature>
<keyword evidence="8 10" id="KW-1133">Transmembrane helix</keyword>
<evidence type="ECO:0000259" key="11">
    <source>
        <dbReference type="Pfam" id="PF00122"/>
    </source>
</evidence>
<evidence type="ECO:0000256" key="5">
    <source>
        <dbReference type="ARBA" id="ARBA00022840"/>
    </source>
</evidence>
<dbReference type="PROSITE" id="PS00154">
    <property type="entry name" value="ATPASE_E1_E2"/>
    <property type="match status" value="1"/>
</dbReference>
<evidence type="ECO:0000313" key="14">
    <source>
        <dbReference type="Proteomes" id="UP001165060"/>
    </source>
</evidence>
<comment type="caution">
    <text evidence="13">The sequence shown here is derived from an EMBL/GenBank/DDBJ whole genome shotgun (WGS) entry which is preliminary data.</text>
</comment>
<evidence type="ECO:0000259" key="12">
    <source>
        <dbReference type="Pfam" id="PF00689"/>
    </source>
</evidence>
<keyword evidence="9 10" id="KW-0472">Membrane</keyword>
<dbReference type="PRINTS" id="PR00121">
    <property type="entry name" value="NAKATPASE"/>
</dbReference>
<dbReference type="NCBIfam" id="TIGR01494">
    <property type="entry name" value="ATPase_P-type"/>
    <property type="match status" value="2"/>
</dbReference>
<protein>
    <recommendedName>
        <fullName evidence="15">P-type Ca(2+) transporter</fullName>
    </recommendedName>
</protein>
<dbReference type="SFLD" id="SFLDG00002">
    <property type="entry name" value="C1.7:_P-type_atpase_like"/>
    <property type="match status" value="1"/>
</dbReference>
<keyword evidence="4" id="KW-0547">Nucleotide-binding</keyword>
<evidence type="ECO:0000256" key="7">
    <source>
        <dbReference type="ARBA" id="ARBA00022967"/>
    </source>
</evidence>
<dbReference type="InterPro" id="IPR001757">
    <property type="entry name" value="P_typ_ATPase"/>
</dbReference>
<evidence type="ECO:0008006" key="15">
    <source>
        <dbReference type="Google" id="ProtNLM"/>
    </source>
</evidence>
<feature type="domain" description="Cation-transporting P-type ATPase C-terminal" evidence="12">
    <location>
        <begin position="649"/>
        <end position="727"/>
    </location>
</feature>
<sequence>AGDGIPADCIIFEGSGVMCNESALTGEPDDLKKDPAGKDPFMLSSTVVTDTGTSGDAKGLVVGIGKESQWGKIKANLTSEPENTPLQDKLEDMVNLIGKGGAGAALLTFVALLAMVWIQAKDNKPSGGEIMNGVIDGFIIAVTIIVVAIPEGLPLAVTISLSYSSKQMLIEGNLIRQLQACETMGSATNICTDKTGTLTENRMTIVEGFFKGGHIDQAKFESHKQDMDDFSLNAAINGNVFLQDKDEEGKPLDRCKIIGSATEGALVLLLRKWGQDYAAMREKYFNNTRDCQFPFNSTKKRSTIILCDHDGKVKLLCKGASEVVLKDCTHWMDSSGAKQVLDDAKRVEFVAMIDQMADRALRTLAMAHKDYDNVGAMPGNYKEDPPDSSDLILDTIIGIIDPLRGDVKDAVATAQSSGVMVRMVTGDNIKTAVAIAKQCGILTGTDYESLTKERYESLQGDEAALNALLPKVGAIEGPCFRNLTPKQADMILQRVQVMARSSPDDKYLMVTRLNGNNLPKNEEEWKKLHPSKNYATDKDKHLPGYVEEWSATRPNGGQVVGVTGDGTNDAPALKASDVGLSMGITGTKVAQNASDIVITDDKFSSIVRAILWGRSVYDNIRRFLQFQLTVNVVALLFTFIGAVSGFHPPLNAVMMLWVNLIMDTMGALALGTEKPTPELLLRQPYLRDAPLVSKPMWRNILTQSAYQLILLLVLLFKGPSMFSVKDGSQCLLFDYKAGSANLGNSGAVTKQRNIVLEYGAEEIKTKFVTEEWVLNLRPDEVDAETGDVTVLDEDWAGLQTLFSVDNIEAVAAKAAAEQLTVEQTHSFTAEGAATCGDFIKVCPTYEFDADTSASKRKSSVEDHGGVADLDGNFGVTRACDADDATFVCNNYDNNLSGDGGVPWGTNFECYLANEFNKVGPSSHNADGEFAQECFDKCNKYAHDFTHYSILFNVFVFCQVFNEFNARSIKNDVNAFKGIEKSQMFLGVIVFTCLFQVAVVALGGNAVRTTMLDGGQWGISILLGLVSLPLGVIMRFNPIWNEEDPDVWFGYVMPS</sequence>
<keyword evidence="7" id="KW-1278">Translocase</keyword>
<feature type="transmembrane region" description="Helical" evidence="10">
    <location>
        <begin position="1014"/>
        <end position="1032"/>
    </location>
</feature>
<dbReference type="Gene3D" id="3.40.50.1000">
    <property type="entry name" value="HAD superfamily/HAD-like"/>
    <property type="match status" value="2"/>
</dbReference>
<name>A0ABQ6MF50_9STRA</name>
<evidence type="ECO:0000313" key="13">
    <source>
        <dbReference type="EMBL" id="GMI25110.1"/>
    </source>
</evidence>